<gene>
    <name evidence="2" type="ORF">NCTC10296_02176</name>
</gene>
<keyword evidence="3" id="KW-1185">Reference proteome</keyword>
<dbReference type="OrthoDB" id="8601928at2"/>
<evidence type="ECO:0000256" key="1">
    <source>
        <dbReference type="SAM" id="SignalP"/>
    </source>
</evidence>
<reference evidence="2 3" key="1">
    <citation type="submission" date="2018-12" db="EMBL/GenBank/DDBJ databases">
        <authorList>
            <consortium name="Pathogen Informatics"/>
        </authorList>
    </citation>
    <scope>NUCLEOTIDE SEQUENCE [LARGE SCALE GENOMIC DNA]</scope>
    <source>
        <strain evidence="2 3">NCTC10296</strain>
    </source>
</reference>
<dbReference type="KEGG" id="nci:NCTC10296_02176"/>
<dbReference type="EMBL" id="LR134313">
    <property type="protein sequence ID" value="VEF03158.1"/>
    <property type="molecule type" value="Genomic_DNA"/>
</dbReference>
<name>A0A448DAS6_9NEIS</name>
<accession>A0A448DAS6</accession>
<organism evidence="2 3">
    <name type="scientific">Neisseria canis</name>
    <dbReference type="NCBI Taxonomy" id="493"/>
    <lineage>
        <taxon>Bacteria</taxon>
        <taxon>Pseudomonadati</taxon>
        <taxon>Pseudomonadota</taxon>
        <taxon>Betaproteobacteria</taxon>
        <taxon>Neisseriales</taxon>
        <taxon>Neisseriaceae</taxon>
        <taxon>Neisseria</taxon>
    </lineage>
</organism>
<feature type="chain" id="PRO_5019436456" evidence="1">
    <location>
        <begin position="28"/>
        <end position="193"/>
    </location>
</feature>
<feature type="signal peptide" evidence="1">
    <location>
        <begin position="1"/>
        <end position="27"/>
    </location>
</feature>
<proteinExistence type="predicted"/>
<evidence type="ECO:0000313" key="2">
    <source>
        <dbReference type="EMBL" id="VEF03158.1"/>
    </source>
</evidence>
<dbReference type="AlphaFoldDB" id="A0A448DAS6"/>
<keyword evidence="1" id="KW-0732">Signal</keyword>
<dbReference type="Proteomes" id="UP000279284">
    <property type="component" value="Chromosome"/>
</dbReference>
<evidence type="ECO:0000313" key="3">
    <source>
        <dbReference type="Proteomes" id="UP000279284"/>
    </source>
</evidence>
<protein>
    <submittedName>
        <fullName evidence="2">Periplasmic protein</fullName>
    </submittedName>
</protein>
<sequence length="193" mass="20640">MGKMKTFLKHSGLVLGLTVAWAAQVQAGTIYECNGVYTDKPSAECRSRGKADLPAIGNYTSAMPRLVYSAPSAPVSNKASAQHAKRTVAKAPLPVRQPGPGIQQAAYKAPQAINTQAVVATAPKPVGSSGRRSILEQELHNERKALAQAQADLIRARAVKNGAINQQQISGLQSHVLDRQQNIQALQRELGRM</sequence>
<dbReference type="STRING" id="493.BWD07_07520"/>